<evidence type="ECO:0000259" key="6">
    <source>
        <dbReference type="PROSITE" id="PS51194"/>
    </source>
</evidence>
<dbReference type="PANTHER" id="PTHR47958">
    <property type="entry name" value="ATP-DEPENDENT RNA HELICASE DBP3"/>
    <property type="match status" value="1"/>
</dbReference>
<feature type="domain" description="Helicase C-terminal" evidence="6">
    <location>
        <begin position="100"/>
        <end position="244"/>
    </location>
</feature>
<keyword evidence="2" id="KW-0547">Nucleotide-binding</keyword>
<name>A0AAN8IVD6_TRICO</name>
<evidence type="ECO:0000313" key="7">
    <source>
        <dbReference type="EMBL" id="KAK5985143.1"/>
    </source>
</evidence>
<organism evidence="7 8">
    <name type="scientific">Trichostrongylus colubriformis</name>
    <name type="common">Black scour worm</name>
    <dbReference type="NCBI Taxonomy" id="6319"/>
    <lineage>
        <taxon>Eukaryota</taxon>
        <taxon>Metazoa</taxon>
        <taxon>Ecdysozoa</taxon>
        <taxon>Nematoda</taxon>
        <taxon>Chromadorea</taxon>
        <taxon>Rhabditida</taxon>
        <taxon>Rhabditina</taxon>
        <taxon>Rhabditomorpha</taxon>
        <taxon>Strongyloidea</taxon>
        <taxon>Trichostrongylidae</taxon>
        <taxon>Trichostrongylus</taxon>
    </lineage>
</organism>
<accession>A0AAN8IVD6</accession>
<protein>
    <recommendedName>
        <fullName evidence="1">RNA helicase</fullName>
        <ecNumber evidence="1">3.6.4.13</ecNumber>
    </recommendedName>
</protein>
<dbReference type="SMART" id="SM00490">
    <property type="entry name" value="HELICc"/>
    <property type="match status" value="1"/>
</dbReference>
<dbReference type="GO" id="GO:0043186">
    <property type="term" value="C:P granule"/>
    <property type="evidence" value="ECO:0007669"/>
    <property type="project" value="UniProtKB-ARBA"/>
</dbReference>
<sequence>MQLVVRFAAASASGSGVKTGSGFGGGWGSGSNGILEMDRRTHLVQEKAGTIPAAMEEVIGRDGNHISSTVIVLEIIECTSVADKKEKFFELLNIDLKNYEISKEADVFKKKTMVFVSRKLFADTLGVLLSECGIPSTTIHGDRIQNQRSEAINEFKRGKKPVLIATAVGERGLDIKGVDHVINYDLPTNGQDYVHRIGRTGRVGNPGRATSLYLSEENKELAQSLVEILTEADQDVPEFLANDAKGGNARFGGFSRFGGDCEANNGAVEEDWD</sequence>
<evidence type="ECO:0000256" key="3">
    <source>
        <dbReference type="ARBA" id="ARBA00022801"/>
    </source>
</evidence>
<dbReference type="AlphaFoldDB" id="A0AAN8IVD6"/>
<dbReference type="Proteomes" id="UP001331761">
    <property type="component" value="Unassembled WGS sequence"/>
</dbReference>
<evidence type="ECO:0000256" key="5">
    <source>
        <dbReference type="ARBA" id="ARBA00022840"/>
    </source>
</evidence>
<dbReference type="Pfam" id="PF00271">
    <property type="entry name" value="Helicase_C"/>
    <property type="match status" value="1"/>
</dbReference>
<evidence type="ECO:0000256" key="2">
    <source>
        <dbReference type="ARBA" id="ARBA00022741"/>
    </source>
</evidence>
<keyword evidence="4 7" id="KW-0347">Helicase</keyword>
<dbReference type="GO" id="GO:0003724">
    <property type="term" value="F:RNA helicase activity"/>
    <property type="evidence" value="ECO:0007669"/>
    <property type="project" value="UniProtKB-EC"/>
</dbReference>
<keyword evidence="8" id="KW-1185">Reference proteome</keyword>
<dbReference type="SUPFAM" id="SSF52540">
    <property type="entry name" value="P-loop containing nucleoside triphosphate hydrolases"/>
    <property type="match status" value="1"/>
</dbReference>
<dbReference type="FunFam" id="3.40.50.300:FF:000008">
    <property type="entry name" value="ATP-dependent RNA helicase RhlB"/>
    <property type="match status" value="1"/>
</dbReference>
<dbReference type="Gene3D" id="3.40.50.300">
    <property type="entry name" value="P-loop containing nucleotide triphosphate hydrolases"/>
    <property type="match status" value="1"/>
</dbReference>
<dbReference type="InterPro" id="IPR027417">
    <property type="entry name" value="P-loop_NTPase"/>
</dbReference>
<evidence type="ECO:0000256" key="4">
    <source>
        <dbReference type="ARBA" id="ARBA00022806"/>
    </source>
</evidence>
<proteinExistence type="predicted"/>
<dbReference type="GO" id="GO:0005524">
    <property type="term" value="F:ATP binding"/>
    <property type="evidence" value="ECO:0007669"/>
    <property type="project" value="UniProtKB-KW"/>
</dbReference>
<dbReference type="PROSITE" id="PS51194">
    <property type="entry name" value="HELICASE_CTER"/>
    <property type="match status" value="1"/>
</dbReference>
<evidence type="ECO:0000256" key="1">
    <source>
        <dbReference type="ARBA" id="ARBA00012552"/>
    </source>
</evidence>
<dbReference type="GO" id="GO:0016787">
    <property type="term" value="F:hydrolase activity"/>
    <property type="evidence" value="ECO:0007669"/>
    <property type="project" value="UniProtKB-KW"/>
</dbReference>
<evidence type="ECO:0000313" key="8">
    <source>
        <dbReference type="Proteomes" id="UP001331761"/>
    </source>
</evidence>
<comment type="caution">
    <text evidence="7">The sequence shown here is derived from an EMBL/GenBank/DDBJ whole genome shotgun (WGS) entry which is preliminary data.</text>
</comment>
<dbReference type="EMBL" id="WIXE01002063">
    <property type="protein sequence ID" value="KAK5985143.1"/>
    <property type="molecule type" value="Genomic_DNA"/>
</dbReference>
<keyword evidence="5" id="KW-0067">ATP-binding</keyword>
<dbReference type="CDD" id="cd18787">
    <property type="entry name" value="SF2_C_DEAD"/>
    <property type="match status" value="1"/>
</dbReference>
<dbReference type="InterPro" id="IPR001650">
    <property type="entry name" value="Helicase_C-like"/>
</dbReference>
<reference evidence="7 8" key="1">
    <citation type="submission" date="2019-10" db="EMBL/GenBank/DDBJ databases">
        <title>Assembly and Annotation for the nematode Trichostrongylus colubriformis.</title>
        <authorList>
            <person name="Martin J."/>
        </authorList>
    </citation>
    <scope>NUCLEOTIDE SEQUENCE [LARGE SCALE GENOMIC DNA]</scope>
    <source>
        <strain evidence="7">G859</strain>
        <tissue evidence="7">Whole worm</tissue>
    </source>
</reference>
<keyword evidence="3" id="KW-0378">Hydrolase</keyword>
<dbReference type="EC" id="3.6.4.13" evidence="1"/>
<gene>
    <name evidence="7" type="ORF">GCK32_012112</name>
</gene>